<dbReference type="PANTHER" id="PTHR12069">
    <property type="entry name" value="DNA-DIRECTED RNA POLYMERASES III 80 KDA POLYPEPTIDE RNA POLYMERASE III SUBUNIT 5"/>
    <property type="match status" value="1"/>
</dbReference>
<evidence type="ECO:0000313" key="3">
    <source>
        <dbReference type="Proteomes" id="UP001165085"/>
    </source>
</evidence>
<dbReference type="InterPro" id="IPR006886">
    <property type="entry name" value="RNA_pol_III_Rpc5"/>
</dbReference>
<dbReference type="OrthoDB" id="340681at2759"/>
<organism evidence="2 3">
    <name type="scientific">Triparma strigata</name>
    <dbReference type="NCBI Taxonomy" id="1606541"/>
    <lineage>
        <taxon>Eukaryota</taxon>
        <taxon>Sar</taxon>
        <taxon>Stramenopiles</taxon>
        <taxon>Ochrophyta</taxon>
        <taxon>Bolidophyceae</taxon>
        <taxon>Parmales</taxon>
        <taxon>Triparmaceae</taxon>
        <taxon>Triparma</taxon>
    </lineage>
</organism>
<feature type="region of interest" description="Disordered" evidence="1">
    <location>
        <begin position="100"/>
        <end position="134"/>
    </location>
</feature>
<sequence length="471" mass="53445">MSRKVVRSFNVYVNVPSTAVKDDVDVSSDDIMDDMRCGNASGAPSGGICNVLSYPLQSKDTPSPLTISNVQFKPSNKIVNMSLSFNDHVPLDPDMQHKFRSQNEHENEHENEQEQEEQDDDGNSDGNNPPLSTIMDSITFKSSYVPPVCNVAVGKIRPSKSTKERDEIHLTPIHSHYMMRPGFKHIDDLDVKDGKDNDVKEMEEEEGNGLEKVQYKKKESDRTVNARKTSFGHRKKQIEEEDYINLKIVTNPHPSSKLLSTSTASVNFDHTSPYIKTLNYLEELNLKKLHENGESYDAITPSTISTLESALQKIISSFFEGEGPINFSVMLSVVDYVDEDVIMLAMRTVGVLVRGNWVINSDLTPYLPDEKLVRDCMIGVFRERGELDKGSLEVAVDKVGVRKDVIERMLKEIAVKKGKVWRCKLEDDVEFGNLYPVVEEEEEKEWNEGRGEVCKEYLEEYERLVLIEAQK</sequence>
<dbReference type="Pfam" id="PF04801">
    <property type="entry name" value="RPC5"/>
    <property type="match status" value="1"/>
</dbReference>
<gene>
    <name evidence="2" type="ORF">TrST_g13020</name>
</gene>
<reference evidence="3" key="1">
    <citation type="journal article" date="2023" name="Commun. Biol.">
        <title>Genome analysis of Parmales, the sister group of diatoms, reveals the evolutionary specialization of diatoms from phago-mixotrophs to photoautotrophs.</title>
        <authorList>
            <person name="Ban H."/>
            <person name="Sato S."/>
            <person name="Yoshikawa S."/>
            <person name="Yamada K."/>
            <person name="Nakamura Y."/>
            <person name="Ichinomiya M."/>
            <person name="Sato N."/>
            <person name="Blanc-Mathieu R."/>
            <person name="Endo H."/>
            <person name="Kuwata A."/>
            <person name="Ogata H."/>
        </authorList>
    </citation>
    <scope>NUCLEOTIDE SEQUENCE [LARGE SCALE GENOMIC DNA]</scope>
    <source>
        <strain evidence="3">NIES 3701</strain>
    </source>
</reference>
<keyword evidence="3" id="KW-1185">Reference proteome</keyword>
<feature type="compositionally biased region" description="Acidic residues" evidence="1">
    <location>
        <begin position="113"/>
        <end position="123"/>
    </location>
</feature>
<comment type="caution">
    <text evidence="2">The sequence shown here is derived from an EMBL/GenBank/DDBJ whole genome shotgun (WGS) entry which is preliminary data.</text>
</comment>
<dbReference type="AlphaFoldDB" id="A0A9W6ZVG2"/>
<proteinExistence type="predicted"/>
<dbReference type="EMBL" id="BRXY01000057">
    <property type="protein sequence ID" value="GMH59131.1"/>
    <property type="molecule type" value="Genomic_DNA"/>
</dbReference>
<name>A0A9W6ZVG2_9STRA</name>
<dbReference type="Proteomes" id="UP001165085">
    <property type="component" value="Unassembled WGS sequence"/>
</dbReference>
<feature type="compositionally biased region" description="Basic and acidic residues" evidence="1">
    <location>
        <begin position="100"/>
        <end position="112"/>
    </location>
</feature>
<evidence type="ECO:0008006" key="4">
    <source>
        <dbReference type="Google" id="ProtNLM"/>
    </source>
</evidence>
<dbReference type="GO" id="GO:0042797">
    <property type="term" value="P:tRNA transcription by RNA polymerase III"/>
    <property type="evidence" value="ECO:0007669"/>
    <property type="project" value="TreeGrafter"/>
</dbReference>
<evidence type="ECO:0000313" key="2">
    <source>
        <dbReference type="EMBL" id="GMH59131.1"/>
    </source>
</evidence>
<dbReference type="PANTHER" id="PTHR12069:SF0">
    <property type="entry name" value="DNA-DIRECTED RNA POLYMERASE III SUBUNIT RPC5"/>
    <property type="match status" value="1"/>
</dbReference>
<accession>A0A9W6ZVG2</accession>
<protein>
    <recommendedName>
        <fullName evidence="4">DNA-directed RNA polymerase III subunit RPC5</fullName>
    </recommendedName>
</protein>
<dbReference type="GO" id="GO:0005666">
    <property type="term" value="C:RNA polymerase III complex"/>
    <property type="evidence" value="ECO:0007669"/>
    <property type="project" value="TreeGrafter"/>
</dbReference>
<evidence type="ECO:0000256" key="1">
    <source>
        <dbReference type="SAM" id="MobiDB-lite"/>
    </source>
</evidence>